<dbReference type="STRING" id="471514.AN477_10100"/>
<dbReference type="PIRSF" id="PIRSF037394">
    <property type="entry name" value="ABC_thiamine-permease_YkoE_prd"/>
    <property type="match status" value="1"/>
</dbReference>
<keyword evidence="1" id="KW-0812">Transmembrane</keyword>
<dbReference type="Pfam" id="PF09819">
    <property type="entry name" value="ABC_cobalt"/>
    <property type="match status" value="1"/>
</dbReference>
<dbReference type="PATRIC" id="fig|471514.4.peg.3264"/>
<feature type="transmembrane region" description="Helical" evidence="1">
    <location>
        <begin position="87"/>
        <end position="105"/>
    </location>
</feature>
<accession>A0A0N8PPC0</accession>
<dbReference type="AlphaFoldDB" id="A0A0N8PPC0"/>
<evidence type="ECO:0000313" key="2">
    <source>
        <dbReference type="EMBL" id="KPV43901.1"/>
    </source>
</evidence>
<name>A0A0N8PPC0_9BACL</name>
<dbReference type="EMBL" id="LJCO01000044">
    <property type="protein sequence ID" value="KPV43901.1"/>
    <property type="molecule type" value="Genomic_DNA"/>
</dbReference>
<sequence>MWKLRDIVLMVILAIICGLIYEVWGLLYNVLNFSSAAGQAAMNGVWYIAGILVPIIIRRPGAALLGEVLASIVEMATGSSWGLANVLAGVLQGIGAEIIFAIFRYRVYNMTLAMLAGMLSFVLDLPQWFLEYSGGGFGPVNQTIYIVVSLISGAILGGWLSQVMASALNRTGVLRNFEIGRQARAVK</sequence>
<evidence type="ECO:0000313" key="3">
    <source>
        <dbReference type="Proteomes" id="UP000050482"/>
    </source>
</evidence>
<keyword evidence="1" id="KW-0472">Membrane</keyword>
<reference evidence="2 3" key="1">
    <citation type="submission" date="2015-09" db="EMBL/GenBank/DDBJ databases">
        <title>Draft genome sequence of Alicyclobacillus ferrooxydans DSM 22381.</title>
        <authorList>
            <person name="Hemp J."/>
        </authorList>
    </citation>
    <scope>NUCLEOTIDE SEQUENCE [LARGE SCALE GENOMIC DNA]</scope>
    <source>
        <strain evidence="2 3">TC-34</strain>
    </source>
</reference>
<gene>
    <name evidence="2" type="ORF">AN477_10100</name>
</gene>
<evidence type="ECO:0000256" key="1">
    <source>
        <dbReference type="SAM" id="Phobius"/>
    </source>
</evidence>
<feature type="transmembrane region" description="Helical" evidence="1">
    <location>
        <begin position="142"/>
        <end position="160"/>
    </location>
</feature>
<feature type="transmembrane region" description="Helical" evidence="1">
    <location>
        <begin position="40"/>
        <end position="57"/>
    </location>
</feature>
<organism evidence="2 3">
    <name type="scientific">Alicyclobacillus ferrooxydans</name>
    <dbReference type="NCBI Taxonomy" id="471514"/>
    <lineage>
        <taxon>Bacteria</taxon>
        <taxon>Bacillati</taxon>
        <taxon>Bacillota</taxon>
        <taxon>Bacilli</taxon>
        <taxon>Bacillales</taxon>
        <taxon>Alicyclobacillaceae</taxon>
        <taxon>Alicyclobacillus</taxon>
    </lineage>
</organism>
<comment type="caution">
    <text evidence="2">The sequence shown here is derived from an EMBL/GenBank/DDBJ whole genome shotgun (WGS) entry which is preliminary data.</text>
</comment>
<keyword evidence="3" id="KW-1185">Reference proteome</keyword>
<keyword evidence="1" id="KW-1133">Transmembrane helix</keyword>
<dbReference type="RefSeq" id="WP_054969028.1">
    <property type="nucleotide sequence ID" value="NZ_LJCO01000044.1"/>
</dbReference>
<dbReference type="InterPro" id="IPR017195">
    <property type="entry name" value="ABC_thiamin-permease_prd"/>
</dbReference>
<feature type="transmembrane region" description="Helical" evidence="1">
    <location>
        <begin position="112"/>
        <end position="130"/>
    </location>
</feature>
<feature type="transmembrane region" description="Helical" evidence="1">
    <location>
        <begin position="7"/>
        <end position="28"/>
    </location>
</feature>
<protein>
    <submittedName>
        <fullName evidence="2">Thiamine ABC transporter permease</fullName>
    </submittedName>
</protein>
<dbReference type="Proteomes" id="UP000050482">
    <property type="component" value="Unassembled WGS sequence"/>
</dbReference>
<proteinExistence type="predicted"/>